<evidence type="ECO:0000313" key="3">
    <source>
        <dbReference type="Proteomes" id="UP000009282"/>
    </source>
</evidence>
<keyword evidence="1" id="KW-1133">Transmembrane helix</keyword>
<protein>
    <submittedName>
        <fullName evidence="2">Uncharacterized protein</fullName>
    </submittedName>
</protein>
<organism evidence="2 3">
    <name type="scientific">Glaciecola nitratireducens (strain JCM 12485 / KCTC 12276 / FR1064)</name>
    <dbReference type="NCBI Taxonomy" id="1085623"/>
    <lineage>
        <taxon>Bacteria</taxon>
        <taxon>Pseudomonadati</taxon>
        <taxon>Pseudomonadota</taxon>
        <taxon>Gammaproteobacteria</taxon>
        <taxon>Alteromonadales</taxon>
        <taxon>Alteromonadaceae</taxon>
        <taxon>Brumicola</taxon>
    </lineage>
</organism>
<evidence type="ECO:0000313" key="2">
    <source>
        <dbReference type="EMBL" id="AEP30629.1"/>
    </source>
</evidence>
<gene>
    <name evidence="2" type="ordered locus">GNIT_2532</name>
</gene>
<reference evidence="2 3" key="1">
    <citation type="journal article" date="2011" name="J. Bacteriol.">
        <title>Complete genome sequence of seawater bacterium Glaciecola nitratireducens FR1064T.</title>
        <authorList>
            <person name="Bian F."/>
            <person name="Qin Q.L."/>
            <person name="Xie B.B."/>
            <person name="Shu Y.L."/>
            <person name="Zhang X.Y."/>
            <person name="Yu Y."/>
            <person name="Chen B."/>
            <person name="Chen X.L."/>
            <person name="Zhou B.C."/>
            <person name="Zhang Y.Z."/>
        </authorList>
    </citation>
    <scope>NUCLEOTIDE SEQUENCE [LARGE SCALE GENOMIC DNA]</scope>
    <source>
        <strain evidence="3">JCM 12485 / KCTC 12276 / FR1064</strain>
    </source>
</reference>
<proteinExistence type="predicted"/>
<evidence type="ECO:0000256" key="1">
    <source>
        <dbReference type="SAM" id="Phobius"/>
    </source>
</evidence>
<dbReference type="Proteomes" id="UP000009282">
    <property type="component" value="Chromosome"/>
</dbReference>
<keyword evidence="3" id="KW-1185">Reference proteome</keyword>
<dbReference type="EMBL" id="CP003060">
    <property type="protein sequence ID" value="AEP30629.1"/>
    <property type="molecule type" value="Genomic_DNA"/>
</dbReference>
<keyword evidence="1" id="KW-0812">Transmembrane</keyword>
<accession>G4QM58</accession>
<name>G4QM58_GLANF</name>
<sequence length="45" mass="4903">MNYNYSPQLLAIVSALSIIFILDNKGQLINLIGFKVAFGSSFLAP</sequence>
<feature type="transmembrane region" description="Helical" evidence="1">
    <location>
        <begin position="6"/>
        <end position="22"/>
    </location>
</feature>
<dbReference type="HOGENOM" id="CLU_3200346_0_0_6"/>
<dbReference type="KEGG" id="gni:GNIT_2532"/>
<keyword evidence="1" id="KW-0472">Membrane</keyword>
<dbReference type="AlphaFoldDB" id="G4QM58"/>